<dbReference type="InterPro" id="IPR029063">
    <property type="entry name" value="SAM-dependent_MTases_sf"/>
</dbReference>
<gene>
    <name evidence="2" type="ORF">CHYS00102_LOCUS16455</name>
</gene>
<accession>A0A7S1FUM0</accession>
<feature type="chain" id="PRO_5031209581" description="Calmodulin-lysine N-methyltransferase" evidence="1">
    <location>
        <begin position="26"/>
        <end position="407"/>
    </location>
</feature>
<evidence type="ECO:0008006" key="3">
    <source>
        <dbReference type="Google" id="ProtNLM"/>
    </source>
</evidence>
<proteinExistence type="predicted"/>
<dbReference type="InterPro" id="IPR019410">
    <property type="entry name" value="Methyltransf_16"/>
</dbReference>
<evidence type="ECO:0000256" key="1">
    <source>
        <dbReference type="SAM" id="SignalP"/>
    </source>
</evidence>
<evidence type="ECO:0000313" key="2">
    <source>
        <dbReference type="EMBL" id="CAD8889252.1"/>
    </source>
</evidence>
<dbReference type="AlphaFoldDB" id="A0A7S1FUM0"/>
<dbReference type="Gene3D" id="3.40.50.150">
    <property type="entry name" value="Vaccinia Virus protein VP39"/>
    <property type="match status" value="1"/>
</dbReference>
<reference evidence="2" key="1">
    <citation type="submission" date="2021-01" db="EMBL/GenBank/DDBJ databases">
        <authorList>
            <person name="Corre E."/>
            <person name="Pelletier E."/>
            <person name="Niang G."/>
            <person name="Scheremetjew M."/>
            <person name="Finn R."/>
            <person name="Kale V."/>
            <person name="Holt S."/>
            <person name="Cochrane G."/>
            <person name="Meng A."/>
            <person name="Brown T."/>
            <person name="Cohen L."/>
        </authorList>
    </citation>
    <scope>NUCLEOTIDE SEQUENCE</scope>
    <source>
        <strain evidence="2">308</strain>
    </source>
</reference>
<dbReference type="EMBL" id="HBFR01022919">
    <property type="protein sequence ID" value="CAD8889252.1"/>
    <property type="molecule type" value="Transcribed_RNA"/>
</dbReference>
<feature type="signal peptide" evidence="1">
    <location>
        <begin position="1"/>
        <end position="25"/>
    </location>
</feature>
<protein>
    <recommendedName>
        <fullName evidence="3">Calmodulin-lysine N-methyltransferase</fullName>
    </recommendedName>
</protein>
<keyword evidence="1" id="KW-0732">Signal</keyword>
<organism evidence="2">
    <name type="scientific">Corethron hystrix</name>
    <dbReference type="NCBI Taxonomy" id="216773"/>
    <lineage>
        <taxon>Eukaryota</taxon>
        <taxon>Sar</taxon>
        <taxon>Stramenopiles</taxon>
        <taxon>Ochrophyta</taxon>
        <taxon>Bacillariophyta</taxon>
        <taxon>Coscinodiscophyceae</taxon>
        <taxon>Corethrophycidae</taxon>
        <taxon>Corethrales</taxon>
        <taxon>Corethraceae</taxon>
        <taxon>Corethron</taxon>
    </lineage>
</organism>
<dbReference type="PANTHER" id="PTHR14614">
    <property type="entry name" value="HEPATOCELLULAR CARCINOMA-ASSOCIATED ANTIGEN"/>
    <property type="match status" value="1"/>
</dbReference>
<sequence length="407" mass="45212">MIQKDTPRRNSALHFLPILVSLCSAAVTFDPARTVDSQSCPSPSSTRARRSPLAWIPSQPAPEIRRHAPSDVDKHVRSFRVRRLAASSDDACADVSSERPWSFPSPRDLRPFDYSCLYWSGDPLGDGTEGGMACAFSLKRKDDAPVVGGVSEASYDMKCFGFSSSGVEEGDNNGRSIHIYLRELPFSLGKLAGPVWFSGIALAQYMAIFPDLVKNKSVLELGSGVGIAGIMAAKLGAQEVLLTDFGYEYDLDQMGTFERQKEDLSRLLPLAALPNIQFNVNLNDVLSNTRVEHLDWNDHIDDGKRSKLKRNFNLDLIIGSDLVYDETAVEPLIATILHLLKKSTLAAKAVLVIPEKDRKALPLFLDSLCRNDSLEHSIEYIKLVDRRASEKKLLLVTIKMMRKLIYE</sequence>
<dbReference type="Pfam" id="PF10294">
    <property type="entry name" value="Methyltransf_16"/>
    <property type="match status" value="2"/>
</dbReference>
<name>A0A7S1FUM0_9STRA</name>
<dbReference type="SUPFAM" id="SSF53335">
    <property type="entry name" value="S-adenosyl-L-methionine-dependent methyltransferases"/>
    <property type="match status" value="1"/>
</dbReference>